<proteinExistence type="inferred from homology"/>
<dbReference type="GO" id="GO:0005886">
    <property type="term" value="C:plasma membrane"/>
    <property type="evidence" value="ECO:0007669"/>
    <property type="project" value="UniProtKB-SubCell"/>
</dbReference>
<evidence type="ECO:0000256" key="5">
    <source>
        <dbReference type="ARBA" id="ARBA00013200"/>
    </source>
</evidence>
<dbReference type="InterPro" id="IPR003805">
    <property type="entry name" value="CobS"/>
</dbReference>
<keyword evidence="7 19" id="KW-1003">Cell membrane</keyword>
<evidence type="ECO:0000256" key="6">
    <source>
        <dbReference type="ARBA" id="ARBA00015850"/>
    </source>
</evidence>
<sequence>MQVIENLVTETMRAISFLSRLPIPDRFFAGHDGSLSRTVAAFPLAGLVIALPAAVILSLLSASGTEPVLVALIVIALQIMLTGALHEDGLSDTADGLGGGANRDKALAIMKDSRIGTYGALALILSVTLRVVSLAILIETLPPIAVGLSWLATAALSRSLMVWHWSSLPAARAGGVAAAAGAPDSAAAHMAYLFGSLATAFLGLLALPFHAWFAASLSALAAVALFTGHCRKRIEGHTGDTIGASQQLSEIGFLLALAMIV</sequence>
<comment type="similarity">
    <text evidence="4 19">Belongs to the CobS family.</text>
</comment>
<keyword evidence="9 19" id="KW-0808">Transferase</keyword>
<organism evidence="20 21">
    <name type="scientific">Rhizobium rosettiformans W3</name>
    <dbReference type="NCBI Taxonomy" id="538378"/>
    <lineage>
        <taxon>Bacteria</taxon>
        <taxon>Pseudomonadati</taxon>
        <taxon>Pseudomonadota</taxon>
        <taxon>Alphaproteobacteria</taxon>
        <taxon>Hyphomicrobiales</taxon>
        <taxon>Rhizobiaceae</taxon>
        <taxon>Rhizobium/Agrobacterium group</taxon>
        <taxon>Rhizobium</taxon>
    </lineage>
</organism>
<evidence type="ECO:0000256" key="10">
    <source>
        <dbReference type="ARBA" id="ARBA00022692"/>
    </source>
</evidence>
<feature type="transmembrane region" description="Helical" evidence="19">
    <location>
        <begin position="144"/>
        <end position="165"/>
    </location>
</feature>
<dbReference type="EC" id="2.7.8.26" evidence="5 19"/>
<evidence type="ECO:0000256" key="11">
    <source>
        <dbReference type="ARBA" id="ARBA00022842"/>
    </source>
</evidence>
<dbReference type="EMBL" id="STGU01000007">
    <property type="protein sequence ID" value="THV34782.1"/>
    <property type="molecule type" value="Genomic_DNA"/>
</dbReference>
<evidence type="ECO:0000256" key="8">
    <source>
        <dbReference type="ARBA" id="ARBA00022573"/>
    </source>
</evidence>
<protein>
    <recommendedName>
        <fullName evidence="6 19">Adenosylcobinamide-GDP ribazoletransferase</fullName>
        <ecNumber evidence="5 19">2.7.8.26</ecNumber>
    </recommendedName>
    <alternativeName>
        <fullName evidence="16 19">Cobalamin synthase</fullName>
    </alternativeName>
    <alternativeName>
        <fullName evidence="15 19">Cobalamin-5'-phosphate synthase</fullName>
    </alternativeName>
</protein>
<keyword evidence="11 19" id="KW-0460">Magnesium</keyword>
<keyword evidence="13 19" id="KW-0472">Membrane</keyword>
<evidence type="ECO:0000256" key="15">
    <source>
        <dbReference type="ARBA" id="ARBA00032605"/>
    </source>
</evidence>
<evidence type="ECO:0000256" key="1">
    <source>
        <dbReference type="ARBA" id="ARBA00001946"/>
    </source>
</evidence>
<dbReference type="Pfam" id="PF02654">
    <property type="entry name" value="CobS"/>
    <property type="match status" value="1"/>
</dbReference>
<evidence type="ECO:0000256" key="16">
    <source>
        <dbReference type="ARBA" id="ARBA00032853"/>
    </source>
</evidence>
<feature type="transmembrane region" description="Helical" evidence="19">
    <location>
        <begin position="115"/>
        <end position="138"/>
    </location>
</feature>
<feature type="transmembrane region" description="Helical" evidence="19">
    <location>
        <begin position="68"/>
        <end position="85"/>
    </location>
</feature>
<comment type="subcellular location">
    <subcellularLocation>
        <location evidence="2 19">Cell membrane</location>
        <topology evidence="2 19">Multi-pass membrane protein</topology>
    </subcellularLocation>
</comment>
<evidence type="ECO:0000256" key="18">
    <source>
        <dbReference type="ARBA" id="ARBA00049504"/>
    </source>
</evidence>
<dbReference type="UniPathway" id="UPA00148">
    <property type="reaction ID" value="UER00238"/>
</dbReference>
<evidence type="ECO:0000256" key="2">
    <source>
        <dbReference type="ARBA" id="ARBA00004651"/>
    </source>
</evidence>
<evidence type="ECO:0000256" key="19">
    <source>
        <dbReference type="HAMAP-Rule" id="MF_00719"/>
    </source>
</evidence>
<dbReference type="NCBIfam" id="TIGR00317">
    <property type="entry name" value="cobS"/>
    <property type="match status" value="1"/>
</dbReference>
<evidence type="ECO:0000256" key="12">
    <source>
        <dbReference type="ARBA" id="ARBA00022989"/>
    </source>
</evidence>
<evidence type="ECO:0000256" key="3">
    <source>
        <dbReference type="ARBA" id="ARBA00004663"/>
    </source>
</evidence>
<reference evidence="20 21" key="1">
    <citation type="submission" date="2019-04" db="EMBL/GenBank/DDBJ databases">
        <title>genome sequence of strain W3.</title>
        <authorList>
            <person name="Gao J."/>
            <person name="Sun J."/>
        </authorList>
    </citation>
    <scope>NUCLEOTIDE SEQUENCE [LARGE SCALE GENOMIC DNA]</scope>
    <source>
        <strain evidence="20 21">W3</strain>
    </source>
</reference>
<evidence type="ECO:0000256" key="17">
    <source>
        <dbReference type="ARBA" id="ARBA00048623"/>
    </source>
</evidence>
<evidence type="ECO:0000256" key="7">
    <source>
        <dbReference type="ARBA" id="ARBA00022475"/>
    </source>
</evidence>
<dbReference type="Proteomes" id="UP000307378">
    <property type="component" value="Unassembled WGS sequence"/>
</dbReference>
<dbReference type="GO" id="GO:0009236">
    <property type="term" value="P:cobalamin biosynthetic process"/>
    <property type="evidence" value="ECO:0007669"/>
    <property type="project" value="UniProtKB-UniRule"/>
</dbReference>
<name>A0A4S8PXS9_9HYPH</name>
<feature type="transmembrane region" description="Helical" evidence="19">
    <location>
        <begin position="211"/>
        <end position="228"/>
    </location>
</feature>
<evidence type="ECO:0000256" key="9">
    <source>
        <dbReference type="ARBA" id="ARBA00022679"/>
    </source>
</evidence>
<dbReference type="AlphaFoldDB" id="A0A4S8PXS9"/>
<evidence type="ECO:0000256" key="4">
    <source>
        <dbReference type="ARBA" id="ARBA00010561"/>
    </source>
</evidence>
<evidence type="ECO:0000256" key="13">
    <source>
        <dbReference type="ARBA" id="ARBA00023136"/>
    </source>
</evidence>
<evidence type="ECO:0000313" key="20">
    <source>
        <dbReference type="EMBL" id="THV34782.1"/>
    </source>
</evidence>
<keyword evidence="8 19" id="KW-0169">Cobalamin biosynthesis</keyword>
<evidence type="ECO:0000256" key="14">
    <source>
        <dbReference type="ARBA" id="ARBA00025228"/>
    </source>
</evidence>
<dbReference type="PANTHER" id="PTHR34148">
    <property type="entry name" value="ADENOSYLCOBINAMIDE-GDP RIBAZOLETRANSFERASE"/>
    <property type="match status" value="1"/>
</dbReference>
<dbReference type="GO" id="GO:0051073">
    <property type="term" value="F:adenosylcobinamide-GDP ribazoletransferase activity"/>
    <property type="evidence" value="ECO:0007669"/>
    <property type="project" value="UniProtKB-UniRule"/>
</dbReference>
<dbReference type="HAMAP" id="MF_00719">
    <property type="entry name" value="CobS"/>
    <property type="match status" value="1"/>
</dbReference>
<gene>
    <name evidence="19 20" type="primary">cobS</name>
    <name evidence="20" type="ORF">FAA86_13950</name>
</gene>
<comment type="catalytic activity">
    <reaction evidence="18 19">
        <text>alpha-ribazole 5'-phosphate + adenosylcob(III)inamide-GDP = adenosylcob(III)alamin 5'-phosphate + GMP + H(+)</text>
        <dbReference type="Rhea" id="RHEA:23560"/>
        <dbReference type="ChEBI" id="CHEBI:15378"/>
        <dbReference type="ChEBI" id="CHEBI:57918"/>
        <dbReference type="ChEBI" id="CHEBI:58115"/>
        <dbReference type="ChEBI" id="CHEBI:60487"/>
        <dbReference type="ChEBI" id="CHEBI:60493"/>
        <dbReference type="EC" id="2.7.8.26"/>
    </reaction>
</comment>
<comment type="caution">
    <text evidence="20">The sequence shown here is derived from an EMBL/GenBank/DDBJ whole genome shotgun (WGS) entry which is preliminary data.</text>
</comment>
<dbReference type="RefSeq" id="WP_136541516.1">
    <property type="nucleotide sequence ID" value="NZ_STGU01000007.1"/>
</dbReference>
<evidence type="ECO:0000313" key="21">
    <source>
        <dbReference type="Proteomes" id="UP000307378"/>
    </source>
</evidence>
<keyword evidence="10 19" id="KW-0812">Transmembrane</keyword>
<dbReference type="GO" id="GO:0008818">
    <property type="term" value="F:cobalamin 5'-phosphate synthase activity"/>
    <property type="evidence" value="ECO:0007669"/>
    <property type="project" value="UniProtKB-UniRule"/>
</dbReference>
<comment type="catalytic activity">
    <reaction evidence="17 19">
        <text>alpha-ribazole + adenosylcob(III)inamide-GDP = adenosylcob(III)alamin + GMP + H(+)</text>
        <dbReference type="Rhea" id="RHEA:16049"/>
        <dbReference type="ChEBI" id="CHEBI:10329"/>
        <dbReference type="ChEBI" id="CHEBI:15378"/>
        <dbReference type="ChEBI" id="CHEBI:18408"/>
        <dbReference type="ChEBI" id="CHEBI:58115"/>
        <dbReference type="ChEBI" id="CHEBI:60487"/>
        <dbReference type="EC" id="2.7.8.26"/>
    </reaction>
</comment>
<comment type="cofactor">
    <cofactor evidence="1 19">
        <name>Mg(2+)</name>
        <dbReference type="ChEBI" id="CHEBI:18420"/>
    </cofactor>
</comment>
<feature type="transmembrane region" description="Helical" evidence="19">
    <location>
        <begin position="39"/>
        <end position="62"/>
    </location>
</feature>
<dbReference type="PANTHER" id="PTHR34148:SF1">
    <property type="entry name" value="ADENOSYLCOBINAMIDE-GDP RIBAZOLETRANSFERASE"/>
    <property type="match status" value="1"/>
</dbReference>
<comment type="function">
    <text evidence="14 19">Joins adenosylcobinamide-GDP and alpha-ribazole to generate adenosylcobalamin (Ado-cobalamin). Also synthesizes adenosylcobalamin 5'-phosphate from adenosylcobinamide-GDP and alpha-ribazole 5'-phosphate.</text>
</comment>
<accession>A0A4S8PXS9</accession>
<keyword evidence="12 19" id="KW-1133">Transmembrane helix</keyword>
<comment type="pathway">
    <text evidence="3 19">Cofactor biosynthesis; adenosylcobalamin biosynthesis; adenosylcobalamin from cob(II)yrinate a,c-diamide: step 7/7.</text>
</comment>